<evidence type="ECO:0000256" key="3">
    <source>
        <dbReference type="ARBA" id="ARBA00042340"/>
    </source>
</evidence>
<accession>A0AAD7ZQ23</accession>
<evidence type="ECO:0000256" key="5">
    <source>
        <dbReference type="ARBA" id="ARBA00044973"/>
    </source>
</evidence>
<evidence type="ECO:0000313" key="8">
    <source>
        <dbReference type="Proteomes" id="UP001233999"/>
    </source>
</evidence>
<reference evidence="7" key="2">
    <citation type="submission" date="2023-05" db="EMBL/GenBank/DDBJ databases">
        <authorList>
            <person name="Fouks B."/>
        </authorList>
    </citation>
    <scope>NUCLEOTIDE SEQUENCE</scope>
    <source>
        <strain evidence="7">Stay&amp;Tobe</strain>
        <tissue evidence="7">Testes</tissue>
    </source>
</reference>
<dbReference type="InterPro" id="IPR011234">
    <property type="entry name" value="Fumarylacetoacetase-like_C"/>
</dbReference>
<protein>
    <recommendedName>
        <fullName evidence="5">oxaloacetate tautomerase</fullName>
        <ecNumber evidence="5">5.3.2.2</ecNumber>
    </recommendedName>
    <alternativeName>
        <fullName evidence="3">Fumarylacetoacetate hydrolase domain-containing protein 1</fullName>
    </alternativeName>
</protein>
<sequence>MATADLRQFVRFGKKIAGAGLNYNSLLRERKLPLPKEPVIFLKPTSSYITEGQCIQIPEGFEVNEEVELGVIIGKKCKKVAESCGLQYVGGYCLALDLTEVRFMKEIRAKGLPWTFGKGFDTACPVSRFVSCEEIEDPNKVEIWCKINGVMKQNESTSDMVFPVESLVSYISRYITLEPGDLILTGSPAGVGPIVSGDTVEAGLNQLVTVKFPVTSA</sequence>
<dbReference type="AlphaFoldDB" id="A0AAD7ZQ23"/>
<dbReference type="GO" id="GO:0050163">
    <property type="term" value="F:oxaloacetate tautomerase activity"/>
    <property type="evidence" value="ECO:0007669"/>
    <property type="project" value="UniProtKB-EC"/>
</dbReference>
<dbReference type="Pfam" id="PF01557">
    <property type="entry name" value="FAA_hydrolase"/>
    <property type="match status" value="1"/>
</dbReference>
<dbReference type="SUPFAM" id="SSF56529">
    <property type="entry name" value="FAH"/>
    <property type="match status" value="1"/>
</dbReference>
<comment type="similarity">
    <text evidence="1">Belongs to the FAH family.</text>
</comment>
<proteinExistence type="inferred from homology"/>
<dbReference type="Proteomes" id="UP001233999">
    <property type="component" value="Unassembled WGS sequence"/>
</dbReference>
<evidence type="ECO:0000256" key="4">
    <source>
        <dbReference type="ARBA" id="ARBA00044911"/>
    </source>
</evidence>
<dbReference type="EC" id="5.3.2.2" evidence="5"/>
<keyword evidence="2" id="KW-0479">Metal-binding</keyword>
<dbReference type="InterPro" id="IPR036663">
    <property type="entry name" value="Fumarylacetoacetase_C_sf"/>
</dbReference>
<gene>
    <name evidence="7" type="ORF">L9F63_021883</name>
</gene>
<organism evidence="7 8">
    <name type="scientific">Diploptera punctata</name>
    <name type="common">Pacific beetle cockroach</name>
    <dbReference type="NCBI Taxonomy" id="6984"/>
    <lineage>
        <taxon>Eukaryota</taxon>
        <taxon>Metazoa</taxon>
        <taxon>Ecdysozoa</taxon>
        <taxon>Arthropoda</taxon>
        <taxon>Hexapoda</taxon>
        <taxon>Insecta</taxon>
        <taxon>Pterygota</taxon>
        <taxon>Neoptera</taxon>
        <taxon>Polyneoptera</taxon>
        <taxon>Dictyoptera</taxon>
        <taxon>Blattodea</taxon>
        <taxon>Blaberoidea</taxon>
        <taxon>Blaberidae</taxon>
        <taxon>Diplopterinae</taxon>
        <taxon>Diploptera</taxon>
    </lineage>
</organism>
<evidence type="ECO:0000256" key="2">
    <source>
        <dbReference type="ARBA" id="ARBA00022723"/>
    </source>
</evidence>
<keyword evidence="8" id="KW-1185">Reference proteome</keyword>
<dbReference type="Gene3D" id="3.90.850.10">
    <property type="entry name" value="Fumarylacetoacetase-like, C-terminal domain"/>
    <property type="match status" value="1"/>
</dbReference>
<reference evidence="7" key="1">
    <citation type="journal article" date="2023" name="IScience">
        <title>Live-bearing cockroach genome reveals convergent evolutionary mechanisms linked to viviparity in insects and beyond.</title>
        <authorList>
            <person name="Fouks B."/>
            <person name="Harrison M.C."/>
            <person name="Mikhailova A.A."/>
            <person name="Marchal E."/>
            <person name="English S."/>
            <person name="Carruthers M."/>
            <person name="Jennings E.C."/>
            <person name="Chiamaka E.L."/>
            <person name="Frigard R.A."/>
            <person name="Pippel M."/>
            <person name="Attardo G.M."/>
            <person name="Benoit J.B."/>
            <person name="Bornberg-Bauer E."/>
            <person name="Tobe S.S."/>
        </authorList>
    </citation>
    <scope>NUCLEOTIDE SEQUENCE</scope>
    <source>
        <strain evidence="7">Stay&amp;Tobe</strain>
    </source>
</reference>
<name>A0AAD7ZQ23_DIPPU</name>
<comment type="caution">
    <text evidence="7">The sequence shown here is derived from an EMBL/GenBank/DDBJ whole genome shotgun (WGS) entry which is preliminary data.</text>
</comment>
<dbReference type="GO" id="GO:0046872">
    <property type="term" value="F:metal ion binding"/>
    <property type="evidence" value="ECO:0007669"/>
    <property type="project" value="UniProtKB-KW"/>
</dbReference>
<feature type="domain" description="Fumarylacetoacetase-like C-terminal" evidence="6">
    <location>
        <begin position="15"/>
        <end position="214"/>
    </location>
</feature>
<dbReference type="EMBL" id="JASPKZ010007527">
    <property type="protein sequence ID" value="KAJ9583793.1"/>
    <property type="molecule type" value="Genomic_DNA"/>
</dbReference>
<evidence type="ECO:0000256" key="1">
    <source>
        <dbReference type="ARBA" id="ARBA00010211"/>
    </source>
</evidence>
<dbReference type="PANTHER" id="PTHR11820">
    <property type="entry name" value="ACYLPYRUVASE"/>
    <property type="match status" value="1"/>
</dbReference>
<dbReference type="GO" id="GO:0005739">
    <property type="term" value="C:mitochondrion"/>
    <property type="evidence" value="ECO:0007669"/>
    <property type="project" value="TreeGrafter"/>
</dbReference>
<evidence type="ECO:0000313" key="7">
    <source>
        <dbReference type="EMBL" id="KAJ9583793.1"/>
    </source>
</evidence>
<comment type="catalytic activity">
    <reaction evidence="4">
        <text>oxaloacetate = enol-oxaloacetate</text>
        <dbReference type="Rhea" id="RHEA:16021"/>
        <dbReference type="ChEBI" id="CHEBI:16452"/>
        <dbReference type="ChEBI" id="CHEBI:17479"/>
        <dbReference type="EC" id="5.3.2.2"/>
    </reaction>
    <physiologicalReaction direction="right-to-left" evidence="4">
        <dbReference type="Rhea" id="RHEA:16023"/>
    </physiologicalReaction>
</comment>
<dbReference type="PANTHER" id="PTHR11820:SF7">
    <property type="entry name" value="ACYLPYRUVASE FAHD1, MITOCHONDRIAL"/>
    <property type="match status" value="1"/>
</dbReference>
<dbReference type="GO" id="GO:0018773">
    <property type="term" value="F:acetylpyruvate hydrolase activity"/>
    <property type="evidence" value="ECO:0007669"/>
    <property type="project" value="TreeGrafter"/>
</dbReference>
<evidence type="ECO:0000259" key="6">
    <source>
        <dbReference type="Pfam" id="PF01557"/>
    </source>
</evidence>